<dbReference type="OrthoDB" id="6513042at2759"/>
<comment type="similarity">
    <text evidence="1">Belongs to the RdRP family.</text>
</comment>
<proteinExistence type="inferred from homology"/>
<dbReference type="GO" id="GO:0003723">
    <property type="term" value="F:RNA binding"/>
    <property type="evidence" value="ECO:0007669"/>
    <property type="project" value="UniProtKB-KW"/>
</dbReference>
<comment type="catalytic activity">
    <reaction evidence="1">
        <text>RNA(n) + a ribonucleoside 5'-triphosphate = RNA(n+1) + diphosphate</text>
        <dbReference type="Rhea" id="RHEA:21248"/>
        <dbReference type="Rhea" id="RHEA-COMP:14527"/>
        <dbReference type="Rhea" id="RHEA-COMP:17342"/>
        <dbReference type="ChEBI" id="CHEBI:33019"/>
        <dbReference type="ChEBI" id="CHEBI:61557"/>
        <dbReference type="ChEBI" id="CHEBI:140395"/>
        <dbReference type="EC" id="2.7.7.48"/>
    </reaction>
</comment>
<dbReference type="GO" id="GO:0003968">
    <property type="term" value="F:RNA-directed RNA polymerase activity"/>
    <property type="evidence" value="ECO:0007669"/>
    <property type="project" value="UniProtKB-KW"/>
</dbReference>
<dbReference type="PANTHER" id="PTHR23079">
    <property type="entry name" value="RNA-DEPENDENT RNA POLYMERASE"/>
    <property type="match status" value="1"/>
</dbReference>
<gene>
    <name evidence="3" type="ORF">DFH94DRAFT_771319</name>
</gene>
<organism evidence="3 4">
    <name type="scientific">Russula ochroleuca</name>
    <dbReference type="NCBI Taxonomy" id="152965"/>
    <lineage>
        <taxon>Eukaryota</taxon>
        <taxon>Fungi</taxon>
        <taxon>Dikarya</taxon>
        <taxon>Basidiomycota</taxon>
        <taxon>Agaricomycotina</taxon>
        <taxon>Agaricomycetes</taxon>
        <taxon>Russulales</taxon>
        <taxon>Russulaceae</taxon>
        <taxon>Russula</taxon>
    </lineage>
</organism>
<dbReference type="PANTHER" id="PTHR23079:SF55">
    <property type="entry name" value="RNA-DIRECTED RNA POLYMERASE"/>
    <property type="match status" value="1"/>
</dbReference>
<reference evidence="3" key="1">
    <citation type="submission" date="2019-10" db="EMBL/GenBank/DDBJ databases">
        <authorList>
            <consortium name="DOE Joint Genome Institute"/>
            <person name="Kuo A."/>
            <person name="Miyauchi S."/>
            <person name="Kiss E."/>
            <person name="Drula E."/>
            <person name="Kohler A."/>
            <person name="Sanchez-Garcia M."/>
            <person name="Andreopoulos B."/>
            <person name="Barry K.W."/>
            <person name="Bonito G."/>
            <person name="Buee M."/>
            <person name="Carver A."/>
            <person name="Chen C."/>
            <person name="Cichocki N."/>
            <person name="Clum A."/>
            <person name="Culley D."/>
            <person name="Crous P.W."/>
            <person name="Fauchery L."/>
            <person name="Girlanda M."/>
            <person name="Hayes R."/>
            <person name="Keri Z."/>
            <person name="LaButti K."/>
            <person name="Lipzen A."/>
            <person name="Lombard V."/>
            <person name="Magnuson J."/>
            <person name="Maillard F."/>
            <person name="Morin E."/>
            <person name="Murat C."/>
            <person name="Nolan M."/>
            <person name="Ohm R."/>
            <person name="Pangilinan J."/>
            <person name="Pereira M."/>
            <person name="Perotto S."/>
            <person name="Peter M."/>
            <person name="Riley R."/>
            <person name="Sitrit Y."/>
            <person name="Stielow B."/>
            <person name="Szollosi G."/>
            <person name="Zifcakova L."/>
            <person name="Stursova M."/>
            <person name="Spatafora J.W."/>
            <person name="Tedersoo L."/>
            <person name="Vaario L.-M."/>
            <person name="Yamada A."/>
            <person name="Yan M."/>
            <person name="Wang P."/>
            <person name="Xu J."/>
            <person name="Bruns T."/>
            <person name="Baldrian P."/>
            <person name="Vilgalys R."/>
            <person name="Henrissat B."/>
            <person name="Grigoriev I.V."/>
            <person name="Hibbett D."/>
            <person name="Nagy L.G."/>
            <person name="Martin F.M."/>
        </authorList>
    </citation>
    <scope>NUCLEOTIDE SEQUENCE</scope>
    <source>
        <strain evidence="3">Prilba</strain>
    </source>
</reference>
<keyword evidence="1" id="KW-0548">Nucleotidyltransferase</keyword>
<evidence type="ECO:0000313" key="3">
    <source>
        <dbReference type="EMBL" id="KAF8470453.1"/>
    </source>
</evidence>
<keyword evidence="4" id="KW-1185">Reference proteome</keyword>
<evidence type="ECO:0000313" key="4">
    <source>
        <dbReference type="Proteomes" id="UP000759537"/>
    </source>
</evidence>
<dbReference type="EC" id="2.7.7.48" evidence="1"/>
<dbReference type="AlphaFoldDB" id="A0A9P5JZ83"/>
<evidence type="ECO:0000259" key="2">
    <source>
        <dbReference type="Pfam" id="PF05183"/>
    </source>
</evidence>
<sequence length="1246" mass="142695">MEIELTRIDFDADEYDVRLAVAAVLHGPDLYDPNDPENKGRVPNFEIQMCESPAGRIHNGKAILRVRSTLGRRLLKWNRESEDNNVMVKGRRLKVFNLFKPVPPHVRQGLEKALYIDPERERQRSQIEYQAKLVRPRIAKVQFGVWYKPPNSRSQRRAFSVEYEREFLSNSAAYLNLVYEHKLIHVDIGQRETEEINYMILVKFSSIRKMGIGYDEVGQAFIILDLHTPPSFEQESYNGRAPEGIKRKGRFKTRDRISAIDPLHARIAPYAHHLRILLAEPDELLKFEKICHLAQCEPRPIRVPCVDARGMGFFSDRDLLQVQRWIKTMEWKNAFQIEACLRSGLLTTHDLLVTLQKPIEQAIHYYGSESSEFLRLFSVALKMRKVADEELGDLFARTRSNHAKIKPLRLASGHISCHHVIITPSRVLLEGPYTTQSNRVIRKYQSHDPSLTERFVRVEFRDEDRLAYRWDGDVDGTWFLQQRVGGILRHGFELGGRAFEFLAYSTSALRDHSVWFVSPFRDPVEGYVTSENIRASLGDFSKLLRMPSKYAARIAQAFTATDASVKIHRDQWEEQDDLTNQTDGVETIFTDGVGTISPQLADMIWEAKCKASRRVREHRVKPSAYQFRFLGYKGVVVVDHNLQGIKMRLRESQRKFPVHDIEWAEFEIARSFDYPNPVHLNRPAVMALEDRKVDKETFIALQEKAKASIYLSSDSLENFSQLLTKHSLGGKYHLAFILEQLSKLGLDFKGGTDKKAIEGAFFERLLRFSMNHSLREVKFKARIPVPKSYQLVGVADEGQAYIKEGIASEDEVFTLGPGRIYVCVQDSATEQPTYMKGTCVISRSPVIHPGDVQRVYAVGEPPEDKLCFFRGLKNVVVLPATGERSLASCLAGGDLDGDTYDIYYGNPGLIPQLQTGPAEENKSDPWTLDDEHGDATVEDICDFIVEYINSDVMGLLADRHIIIADQSMDGVFDERCMKLARLCSQAVDYAKNGNPVDIHNNLPKPLIKFKPDWHKAEVTGARELDYYVSERALGYMFRNIKLLDPDRPIEGLPTECPEATAPLKDPISHVLAPLIQRTLDSDTDVDDVEPGAENMNDHMEELHAHYVREMRYICVTHTLVDAPDVRLKEEEVVLGTILANCVQSRWRTDRTYRMKLHAEELVNDIREQIVQTEEIPTPDQLRSGLSRAWEVWAWAQHHRDEEFIESFSLIILGLLLDFLKRLGGLDAWVDKHTDTSTRRSETREVG</sequence>
<dbReference type="GO" id="GO:0031380">
    <property type="term" value="C:nuclear RNA-directed RNA polymerase complex"/>
    <property type="evidence" value="ECO:0007669"/>
    <property type="project" value="TreeGrafter"/>
</dbReference>
<dbReference type="EMBL" id="WHVB01000025">
    <property type="protein sequence ID" value="KAF8470453.1"/>
    <property type="molecule type" value="Genomic_DNA"/>
</dbReference>
<comment type="caution">
    <text evidence="3">The sequence shown here is derived from an EMBL/GenBank/DDBJ whole genome shotgun (WGS) entry which is preliminary data.</text>
</comment>
<dbReference type="InterPro" id="IPR057596">
    <property type="entry name" value="RDRP_core"/>
</dbReference>
<protein>
    <recommendedName>
        <fullName evidence="1">RNA-dependent RNA polymerase</fullName>
        <ecNumber evidence="1">2.7.7.48</ecNumber>
    </recommendedName>
</protein>
<dbReference type="Proteomes" id="UP000759537">
    <property type="component" value="Unassembled WGS sequence"/>
</dbReference>
<dbReference type="InterPro" id="IPR007855">
    <property type="entry name" value="RDRP"/>
</dbReference>
<keyword evidence="1" id="KW-0808">Transferase</keyword>
<name>A0A9P5JZ83_9AGAM</name>
<dbReference type="GO" id="GO:0030422">
    <property type="term" value="P:siRNA processing"/>
    <property type="evidence" value="ECO:0007669"/>
    <property type="project" value="TreeGrafter"/>
</dbReference>
<accession>A0A9P5JZ83</accession>
<keyword evidence="1" id="KW-0694">RNA-binding</keyword>
<feature type="domain" description="RDRP core" evidence="2">
    <location>
        <begin position="422"/>
        <end position="1040"/>
    </location>
</feature>
<dbReference type="Pfam" id="PF05183">
    <property type="entry name" value="RdRP"/>
    <property type="match status" value="1"/>
</dbReference>
<evidence type="ECO:0000256" key="1">
    <source>
        <dbReference type="RuleBase" id="RU363098"/>
    </source>
</evidence>
<reference evidence="3" key="2">
    <citation type="journal article" date="2020" name="Nat. Commun.">
        <title>Large-scale genome sequencing of mycorrhizal fungi provides insights into the early evolution of symbiotic traits.</title>
        <authorList>
            <person name="Miyauchi S."/>
            <person name="Kiss E."/>
            <person name="Kuo A."/>
            <person name="Drula E."/>
            <person name="Kohler A."/>
            <person name="Sanchez-Garcia M."/>
            <person name="Morin E."/>
            <person name="Andreopoulos B."/>
            <person name="Barry K.W."/>
            <person name="Bonito G."/>
            <person name="Buee M."/>
            <person name="Carver A."/>
            <person name="Chen C."/>
            <person name="Cichocki N."/>
            <person name="Clum A."/>
            <person name="Culley D."/>
            <person name="Crous P.W."/>
            <person name="Fauchery L."/>
            <person name="Girlanda M."/>
            <person name="Hayes R.D."/>
            <person name="Keri Z."/>
            <person name="LaButti K."/>
            <person name="Lipzen A."/>
            <person name="Lombard V."/>
            <person name="Magnuson J."/>
            <person name="Maillard F."/>
            <person name="Murat C."/>
            <person name="Nolan M."/>
            <person name="Ohm R.A."/>
            <person name="Pangilinan J."/>
            <person name="Pereira M.F."/>
            <person name="Perotto S."/>
            <person name="Peter M."/>
            <person name="Pfister S."/>
            <person name="Riley R."/>
            <person name="Sitrit Y."/>
            <person name="Stielow J.B."/>
            <person name="Szollosi G."/>
            <person name="Zifcakova L."/>
            <person name="Stursova M."/>
            <person name="Spatafora J.W."/>
            <person name="Tedersoo L."/>
            <person name="Vaario L.M."/>
            <person name="Yamada A."/>
            <person name="Yan M."/>
            <person name="Wang P."/>
            <person name="Xu J."/>
            <person name="Bruns T."/>
            <person name="Baldrian P."/>
            <person name="Vilgalys R."/>
            <person name="Dunand C."/>
            <person name="Henrissat B."/>
            <person name="Grigoriev I.V."/>
            <person name="Hibbett D."/>
            <person name="Nagy L.G."/>
            <person name="Martin F.M."/>
        </authorList>
    </citation>
    <scope>NUCLEOTIDE SEQUENCE</scope>
    <source>
        <strain evidence="3">Prilba</strain>
    </source>
</reference>
<keyword evidence="1" id="KW-0696">RNA-directed RNA polymerase</keyword>